<reference evidence="1 2" key="1">
    <citation type="submission" date="2020-08" db="EMBL/GenBank/DDBJ databases">
        <title>Genomic Encyclopedia of Type Strains, Phase IV (KMG-IV): sequencing the most valuable type-strain genomes for metagenomic binning, comparative biology and taxonomic classification.</title>
        <authorList>
            <person name="Goeker M."/>
        </authorList>
    </citation>
    <scope>NUCLEOTIDE SEQUENCE [LARGE SCALE GENOMIC DNA]</scope>
    <source>
        <strain evidence="1 2">DSM 14925</strain>
    </source>
</reference>
<sequence>MCELEKVFISSILQMEVVFGSVFNDYNFEKYKNTVVTIAEGMDVQIGKCVSFLKETLWIAFLIQLY</sequence>
<name>A0A841C755_9LACT</name>
<comment type="caution">
    <text evidence="1">The sequence shown here is derived from an EMBL/GenBank/DDBJ whole genome shotgun (WGS) entry which is preliminary data.</text>
</comment>
<dbReference type="RefSeq" id="WP_183539889.1">
    <property type="nucleotide sequence ID" value="NZ_JACHHV010000015.1"/>
</dbReference>
<accession>A0A841C755</accession>
<dbReference type="AlphaFoldDB" id="A0A841C755"/>
<evidence type="ECO:0000313" key="1">
    <source>
        <dbReference type="EMBL" id="MBB5888127.1"/>
    </source>
</evidence>
<evidence type="ECO:0000313" key="2">
    <source>
        <dbReference type="Proteomes" id="UP000562464"/>
    </source>
</evidence>
<proteinExistence type="predicted"/>
<dbReference type="Proteomes" id="UP000562464">
    <property type="component" value="Unassembled WGS sequence"/>
</dbReference>
<gene>
    <name evidence="1" type="ORF">HNQ37_001019</name>
</gene>
<keyword evidence="2" id="KW-1185">Reference proteome</keyword>
<protein>
    <submittedName>
        <fullName evidence="1">Uncharacterized protein</fullName>
    </submittedName>
</protein>
<organism evidence="1 2">
    <name type="scientific">Lactovum miscens</name>
    <dbReference type="NCBI Taxonomy" id="190387"/>
    <lineage>
        <taxon>Bacteria</taxon>
        <taxon>Bacillati</taxon>
        <taxon>Bacillota</taxon>
        <taxon>Bacilli</taxon>
        <taxon>Lactobacillales</taxon>
        <taxon>Streptococcaceae</taxon>
        <taxon>Lactovum</taxon>
    </lineage>
</organism>
<dbReference type="EMBL" id="JACHHV010000015">
    <property type="protein sequence ID" value="MBB5888127.1"/>
    <property type="molecule type" value="Genomic_DNA"/>
</dbReference>